<feature type="compositionally biased region" description="Low complexity" evidence="5">
    <location>
        <begin position="73"/>
        <end position="102"/>
    </location>
</feature>
<dbReference type="SUPFAM" id="SSF52047">
    <property type="entry name" value="RNI-like"/>
    <property type="match status" value="1"/>
</dbReference>
<proteinExistence type="inferred from homology"/>
<feature type="region of interest" description="Disordered" evidence="5">
    <location>
        <begin position="825"/>
        <end position="844"/>
    </location>
</feature>
<feature type="compositionally biased region" description="Gly residues" evidence="5">
    <location>
        <begin position="218"/>
        <end position="228"/>
    </location>
</feature>
<dbReference type="GO" id="GO:0008173">
    <property type="term" value="F:RNA methyltransferase activity"/>
    <property type="evidence" value="ECO:0007669"/>
    <property type="project" value="UniProtKB-ARBA"/>
</dbReference>
<organism evidence="7 8">
    <name type="scientific">Tetrabaena socialis</name>
    <dbReference type="NCBI Taxonomy" id="47790"/>
    <lineage>
        <taxon>Eukaryota</taxon>
        <taxon>Viridiplantae</taxon>
        <taxon>Chlorophyta</taxon>
        <taxon>core chlorophytes</taxon>
        <taxon>Chlorophyceae</taxon>
        <taxon>CS clade</taxon>
        <taxon>Chlamydomonadales</taxon>
        <taxon>Tetrabaenaceae</taxon>
        <taxon>Tetrabaena</taxon>
    </lineage>
</organism>
<keyword evidence="8" id="KW-1185">Reference proteome</keyword>
<evidence type="ECO:0000259" key="6">
    <source>
        <dbReference type="Pfam" id="PF08242"/>
    </source>
</evidence>
<comment type="subcellular location">
    <subcellularLocation>
        <location evidence="1">Cytoplasm</location>
        <location evidence="1">Cytoskeleton</location>
        <location evidence="1">Cilium axoneme</location>
    </subcellularLocation>
</comment>
<evidence type="ECO:0000313" key="8">
    <source>
        <dbReference type="Proteomes" id="UP000236333"/>
    </source>
</evidence>
<feature type="region of interest" description="Disordered" evidence="5">
    <location>
        <begin position="192"/>
        <end position="276"/>
    </location>
</feature>
<feature type="domain" description="Methyltransferase type 12" evidence="6">
    <location>
        <begin position="303"/>
        <end position="406"/>
    </location>
</feature>
<dbReference type="PANTHER" id="PTHR22809">
    <property type="entry name" value="METHYLTRANSFERASE-RELATED"/>
    <property type="match status" value="1"/>
</dbReference>
<dbReference type="InterPro" id="IPR032675">
    <property type="entry name" value="LRR_dom_sf"/>
</dbReference>
<evidence type="ECO:0000256" key="1">
    <source>
        <dbReference type="ARBA" id="ARBA00004430"/>
    </source>
</evidence>
<dbReference type="InterPro" id="IPR026113">
    <property type="entry name" value="METTL2/6/8-like"/>
</dbReference>
<evidence type="ECO:0000313" key="7">
    <source>
        <dbReference type="EMBL" id="PNH08537.1"/>
    </source>
</evidence>
<dbReference type="CDD" id="cd02440">
    <property type="entry name" value="AdoMet_MTases"/>
    <property type="match status" value="1"/>
</dbReference>
<dbReference type="PANTHER" id="PTHR22809:SF14">
    <property type="entry name" value="TRNA N(3)-METHYLCYTIDINE METHYLTRANSFERASE"/>
    <property type="match status" value="1"/>
</dbReference>
<reference evidence="7 8" key="1">
    <citation type="journal article" date="2017" name="Mol. Biol. Evol.">
        <title>The 4-celled Tetrabaena socialis nuclear genome reveals the essential components for genetic control of cell number at the origin of multicellularity in the volvocine lineage.</title>
        <authorList>
            <person name="Featherston J."/>
            <person name="Arakaki Y."/>
            <person name="Hanschen E.R."/>
            <person name="Ferris P.J."/>
            <person name="Michod R.E."/>
            <person name="Olson B.J.S.C."/>
            <person name="Nozaki H."/>
            <person name="Durand P.M."/>
        </authorList>
    </citation>
    <scope>NUCLEOTIDE SEQUENCE [LARGE SCALE GENOMIC DNA]</scope>
    <source>
        <strain evidence="7 8">NIES-571</strain>
    </source>
</reference>
<evidence type="ECO:0000256" key="2">
    <source>
        <dbReference type="ARBA" id="ARBA00009725"/>
    </source>
</evidence>
<dbReference type="AlphaFoldDB" id="A0A2J8A7N8"/>
<dbReference type="Gene3D" id="3.80.10.10">
    <property type="entry name" value="Ribonuclease Inhibitor"/>
    <property type="match status" value="1"/>
</dbReference>
<dbReference type="GO" id="GO:0008757">
    <property type="term" value="F:S-adenosylmethionine-dependent methyltransferase activity"/>
    <property type="evidence" value="ECO:0007669"/>
    <property type="project" value="UniProtKB-ARBA"/>
</dbReference>
<dbReference type="OrthoDB" id="532593at2759"/>
<dbReference type="GO" id="GO:0032259">
    <property type="term" value="P:methylation"/>
    <property type="evidence" value="ECO:0007669"/>
    <property type="project" value="UniProtKB-KW"/>
</dbReference>
<sequence>MAASSGGGDVACCGYIGQGARPAAEYHERDFDWQEHALTVRHIVEAQQAQGLAQREAGLWPAPAGSGDGPRGTAGTTAGAPATAAATAAAGEGTGRPAGAAEVWSTALERPSGHRNSGSGPTTTSAPSSAPASASITATSAAPSSSAPHPASPTTASGAAYEGGAWEEFYRLHPSARFFKERRYLLLEFPDLLAPHGGGRKGRSAESGSETDAETGHGEGGGAAGRGRAGLEPQRGTGGSADGSGVPPARAEADGISDGRSGRGGEGAAPLASVALPHGGAAGGGAGEGVGGGAGRPPLHVAEIGCGCGSSILPVLKANATSRTTCTDISTTCLEQLRAAAAAEGLSPDRLTLFAADATDPAAAPAFEGIEADVLLIMFTLSAVPPEQQAVMLRHAWRALRPGGRLLIRDHGLYDMVQLRIPPHQWVGPNLYKRSDGTMAFFFSTEELADRASASGFSTVECKYVTVTNRNRRTGAELRRVFVHGVFERPTLEGARALSGVLGQRGPDEHPTPAESLRIGPLLVKTGQEGAPMALASSAKDFSVGLADLQTLFVNLRKYEQTFSPEAKQLFQSTTSLADSAVLELDGAGKEDADEGIAGYLATGNKTMSLRAILQQLQQAVSGFTSGSIPVPRSSKEELSRVHGLILNVKFALSSEQQLLITQLRKLCAEVESQKLDFDVIETNLDNTMRNVLQQVHGKTDLDQEVLQAESQRLKAGIAEARAAGTKQLEDMLTLAQNSLQRLHASHDLNNDGADESSDEEGGAAAGGAGGGADDEDDDDDPFFMPMPGAIKWAEASKFQELAKPLAPEQPADKQFMIVMEDDDVAGPSSGVEAVPEASSASGTAACTTPVGAEGMQQLSLEEAAGSPRPEEGAAAAAAGGAAVAAAGVAAGAEGDAEVAQVSGADGVEEAAAVASTSAAAAGDAAAAPAADRDTAAAAPADAASISNTSTAVVTTATPAPEKLVDFVNFLNGENPGACMFHAQMRLSPEGCMKLANFLRSSARVRALSLSHNYLGDAGLRLICDGLRVNKSVTALDLPDNNITDIGAAILAESIKDNPSLTQLQLAYNKIGDEGAKALAQVIRTSNSLKKLGLAFNNIGKAGCQALTSAISSNQSLKHMQLLPGNPVEEKDAKALAKALKRNNKFSIKQLLGIKSDN</sequence>
<dbReference type="SUPFAM" id="SSF53335">
    <property type="entry name" value="S-adenosyl-L-methionine-dependent methyltransferases"/>
    <property type="match status" value="1"/>
</dbReference>
<dbReference type="InterPro" id="IPR001611">
    <property type="entry name" value="Leu-rich_rpt"/>
</dbReference>
<dbReference type="Pfam" id="PF13516">
    <property type="entry name" value="LRR_6"/>
    <property type="match status" value="4"/>
</dbReference>
<dbReference type="Pfam" id="PF08242">
    <property type="entry name" value="Methyltransf_12"/>
    <property type="match status" value="1"/>
</dbReference>
<protein>
    <submittedName>
        <fullName evidence="7">Methyltransferase-like protein 2</fullName>
    </submittedName>
</protein>
<dbReference type="EMBL" id="PGGS01000125">
    <property type="protein sequence ID" value="PNH08537.1"/>
    <property type="molecule type" value="Genomic_DNA"/>
</dbReference>
<evidence type="ECO:0000256" key="4">
    <source>
        <dbReference type="ARBA" id="ARBA00022679"/>
    </source>
</evidence>
<gene>
    <name evidence="7" type="ORF">TSOC_004900</name>
</gene>
<comment type="similarity">
    <text evidence="2">Belongs to the methyltransferase superfamily. METL family.</text>
</comment>
<comment type="caution">
    <text evidence="7">The sequence shown here is derived from an EMBL/GenBank/DDBJ whole genome shotgun (WGS) entry which is preliminary data.</text>
</comment>
<accession>A0A2J8A7N8</accession>
<dbReference type="Proteomes" id="UP000236333">
    <property type="component" value="Unassembled WGS sequence"/>
</dbReference>
<evidence type="ECO:0000256" key="5">
    <source>
        <dbReference type="SAM" id="MobiDB-lite"/>
    </source>
</evidence>
<feature type="region of interest" description="Disordered" evidence="5">
    <location>
        <begin position="747"/>
        <end position="787"/>
    </location>
</feature>
<feature type="compositionally biased region" description="Acidic residues" evidence="5">
    <location>
        <begin position="753"/>
        <end position="762"/>
    </location>
</feature>
<keyword evidence="3 7" id="KW-0489">Methyltransferase</keyword>
<dbReference type="Gene3D" id="3.40.50.150">
    <property type="entry name" value="Vaccinia Virus protein VP39"/>
    <property type="match status" value="1"/>
</dbReference>
<feature type="compositionally biased region" description="Low complexity" evidence="5">
    <location>
        <begin position="117"/>
        <end position="159"/>
    </location>
</feature>
<keyword evidence="4 7" id="KW-0808">Transferase</keyword>
<dbReference type="GO" id="GO:0005930">
    <property type="term" value="C:axoneme"/>
    <property type="evidence" value="ECO:0007669"/>
    <property type="project" value="UniProtKB-SubCell"/>
</dbReference>
<dbReference type="SMART" id="SM00368">
    <property type="entry name" value="LRR_RI"/>
    <property type="match status" value="5"/>
</dbReference>
<dbReference type="InterPro" id="IPR029063">
    <property type="entry name" value="SAM-dependent_MTases_sf"/>
</dbReference>
<name>A0A2J8A7N8_9CHLO</name>
<dbReference type="InterPro" id="IPR013217">
    <property type="entry name" value="Methyltransf_12"/>
</dbReference>
<feature type="compositionally biased region" description="Acidic residues" evidence="5">
    <location>
        <begin position="773"/>
        <end position="782"/>
    </location>
</feature>
<feature type="region of interest" description="Disordered" evidence="5">
    <location>
        <begin position="59"/>
        <end position="159"/>
    </location>
</feature>
<evidence type="ECO:0000256" key="3">
    <source>
        <dbReference type="ARBA" id="ARBA00022603"/>
    </source>
</evidence>